<evidence type="ECO:0000313" key="11">
    <source>
        <dbReference type="Proteomes" id="UP000001640"/>
    </source>
</evidence>
<dbReference type="OrthoDB" id="1884855at2759"/>
<dbReference type="GeneID" id="96904207"/>
<evidence type="ECO:0000256" key="8">
    <source>
        <dbReference type="ARBA" id="ARBA00023306"/>
    </source>
</evidence>
<sequence length="284" mass="32960">MAAPSMQSTSVLTEHLEYPPVSLVDDIINAVNEIMYRCTAAMEKYLMKKKIINGRDYTEEIKIGMAKLETLLEHAVDRNFDKLELYALRNVLRIPQELLDAHVFRLPHQRDLIVTTEKNEQKSEFELHDLMLKIEDEFKRNRELKLQITKTKRLQNQVRSFKILVLQLLKCEDSQKSQEIFKSLEPLDDTMKFLTSQLRQLYIASEENCSREKVNETLRLAVANGLTNTRPNSRSDYIENGTQVILERLNLRDHQDDSKSSQDSSANAIPNELIIEDPQLSLLS</sequence>
<dbReference type="eggNOG" id="ENOG502S72R">
    <property type="taxonomic scope" value="Eukaryota"/>
</dbReference>
<evidence type="ECO:0000256" key="2">
    <source>
        <dbReference type="ARBA" id="ARBA00008643"/>
    </source>
</evidence>
<dbReference type="HOGENOM" id="CLU_046437_0_0_1"/>
<evidence type="ECO:0000313" key="10">
    <source>
        <dbReference type="EMBL" id="CCC70558.1"/>
    </source>
</evidence>
<dbReference type="InParanoid" id="G0VGD8"/>
<dbReference type="GO" id="GO:0000444">
    <property type="term" value="C:MIS12/MIND type complex"/>
    <property type="evidence" value="ECO:0007669"/>
    <property type="project" value="EnsemblFungi"/>
</dbReference>
<keyword evidence="11" id="KW-1185">Reference proteome</keyword>
<keyword evidence="5" id="KW-0498">Mitosis</keyword>
<keyword evidence="8" id="KW-0131">Cell cycle</keyword>
<proteinExistence type="inferred from homology"/>
<keyword evidence="4" id="KW-0132">Cell division</keyword>
<dbReference type="GO" id="GO:0051301">
    <property type="term" value="P:cell division"/>
    <property type="evidence" value="ECO:0007669"/>
    <property type="project" value="UniProtKB-KW"/>
</dbReference>
<dbReference type="AlphaFoldDB" id="G0VGD8"/>
<evidence type="ECO:0000256" key="7">
    <source>
        <dbReference type="ARBA" id="ARBA00023054"/>
    </source>
</evidence>
<evidence type="ECO:0000256" key="4">
    <source>
        <dbReference type="ARBA" id="ARBA00022618"/>
    </source>
</evidence>
<dbReference type="OMA" id="CTQAMET"/>
<gene>
    <name evidence="10" type="primary">NCAS0F00740</name>
    <name evidence="10" type="ordered locus">NCAS_0F00740</name>
</gene>
<reference key="2">
    <citation type="submission" date="2011-08" db="EMBL/GenBank/DDBJ databases">
        <title>Genome sequence of Naumovozyma castellii.</title>
        <authorList>
            <person name="Gordon J.L."/>
            <person name="Armisen D."/>
            <person name="Proux-Wera E."/>
            <person name="OhEigeartaigh S.S."/>
            <person name="Byrne K.P."/>
            <person name="Wolfe K.H."/>
        </authorList>
    </citation>
    <scope>NUCLEOTIDE SEQUENCE</scope>
    <source>
        <strain>Type strain:CBS 4309</strain>
    </source>
</reference>
<dbReference type="GO" id="GO:0051382">
    <property type="term" value="P:kinetochore assembly"/>
    <property type="evidence" value="ECO:0007669"/>
    <property type="project" value="TreeGrafter"/>
</dbReference>
<dbReference type="STRING" id="1064592.G0VGD8"/>
<evidence type="ECO:0000256" key="6">
    <source>
        <dbReference type="ARBA" id="ARBA00022838"/>
    </source>
</evidence>
<dbReference type="GO" id="GO:0005634">
    <property type="term" value="C:nucleus"/>
    <property type="evidence" value="ECO:0007669"/>
    <property type="project" value="EnsemblFungi"/>
</dbReference>
<evidence type="ECO:0000256" key="3">
    <source>
        <dbReference type="ARBA" id="ARBA00022454"/>
    </source>
</evidence>
<organism evidence="10 11">
    <name type="scientific">Naumovozyma castellii</name>
    <name type="common">Yeast</name>
    <name type="synonym">Saccharomyces castellii</name>
    <dbReference type="NCBI Taxonomy" id="27288"/>
    <lineage>
        <taxon>Eukaryota</taxon>
        <taxon>Fungi</taxon>
        <taxon>Dikarya</taxon>
        <taxon>Ascomycota</taxon>
        <taxon>Saccharomycotina</taxon>
        <taxon>Saccharomycetes</taxon>
        <taxon>Saccharomycetales</taxon>
        <taxon>Saccharomycetaceae</taxon>
        <taxon>Naumovozyma</taxon>
    </lineage>
</organism>
<protein>
    <recommendedName>
        <fullName evidence="12">Kinetochore-associated protein MTW1</fullName>
    </recommendedName>
</protein>
<evidence type="ECO:0000256" key="5">
    <source>
        <dbReference type="ARBA" id="ARBA00022776"/>
    </source>
</evidence>
<dbReference type="KEGG" id="ncs:NCAS_0F00740"/>
<dbReference type="FunCoup" id="G0VGD8">
    <property type="interactions" value="99"/>
</dbReference>
<accession>G0VGD8</accession>
<reference evidence="10 11" key="1">
    <citation type="journal article" date="2011" name="Proc. Natl. Acad. Sci. U.S.A.">
        <title>Evolutionary erosion of yeast sex chromosomes by mating-type switching accidents.</title>
        <authorList>
            <person name="Gordon J.L."/>
            <person name="Armisen D."/>
            <person name="Proux-Wera E."/>
            <person name="Oheigeartaigh S.S."/>
            <person name="Byrne K.P."/>
            <person name="Wolfe K.H."/>
        </authorList>
    </citation>
    <scope>NUCLEOTIDE SEQUENCE [LARGE SCALE GENOMIC DNA]</scope>
    <source>
        <strain evidence="11">ATCC 76901 / BCRC 22586 / CBS 4309 / NBRC 1992 / NRRL Y-12630</strain>
    </source>
</reference>
<name>G0VGD8_NAUCA</name>
<dbReference type="Proteomes" id="UP000001640">
    <property type="component" value="Chromosome 6"/>
</dbReference>
<keyword evidence="6" id="KW-0995">Kinetochore</keyword>
<evidence type="ECO:0008006" key="12">
    <source>
        <dbReference type="Google" id="ProtNLM"/>
    </source>
</evidence>
<dbReference type="GO" id="GO:0034501">
    <property type="term" value="P:protein localization to kinetochore"/>
    <property type="evidence" value="ECO:0007669"/>
    <property type="project" value="EnsemblFungi"/>
</dbReference>
<dbReference type="InterPro" id="IPR008685">
    <property type="entry name" value="Centromere_Mis12"/>
</dbReference>
<dbReference type="GO" id="GO:0000070">
    <property type="term" value="P:mitotic sister chromatid segregation"/>
    <property type="evidence" value="ECO:0007669"/>
    <property type="project" value="TreeGrafter"/>
</dbReference>
<evidence type="ECO:0000256" key="9">
    <source>
        <dbReference type="ARBA" id="ARBA00023328"/>
    </source>
</evidence>
<evidence type="ECO:0000256" key="1">
    <source>
        <dbReference type="ARBA" id="ARBA00004629"/>
    </source>
</evidence>
<keyword evidence="3" id="KW-0158">Chromosome</keyword>
<dbReference type="PANTHER" id="PTHR14527:SF2">
    <property type="entry name" value="PROTEIN MIS12 HOMOLOG"/>
    <property type="match status" value="1"/>
</dbReference>
<dbReference type="RefSeq" id="XP_003676914.1">
    <property type="nucleotide sequence ID" value="XM_003676866.1"/>
</dbReference>
<comment type="similarity">
    <text evidence="2">Belongs to the mis12 family.</text>
</comment>
<dbReference type="GO" id="GO:0000922">
    <property type="term" value="C:spindle pole"/>
    <property type="evidence" value="ECO:0007669"/>
    <property type="project" value="EnsemblFungi"/>
</dbReference>
<keyword evidence="7" id="KW-0175">Coiled coil</keyword>
<dbReference type="PANTHER" id="PTHR14527">
    <property type="entry name" value="PROTEIN MIS12 HOMOLOG"/>
    <property type="match status" value="1"/>
</dbReference>
<comment type="subcellular location">
    <subcellularLocation>
        <location evidence="1">Chromosome</location>
        <location evidence="1">Centromere</location>
        <location evidence="1">Kinetochore</location>
    </subcellularLocation>
</comment>
<dbReference type="Pfam" id="PF05859">
    <property type="entry name" value="Mis12"/>
    <property type="match status" value="1"/>
</dbReference>
<keyword evidence="9" id="KW-0137">Centromere</keyword>
<dbReference type="EMBL" id="HE576757">
    <property type="protein sequence ID" value="CCC70558.1"/>
    <property type="molecule type" value="Genomic_DNA"/>
</dbReference>